<protein>
    <submittedName>
        <fullName evidence="1">Uncharacterized protein</fullName>
    </submittedName>
</protein>
<proteinExistence type="predicted"/>
<dbReference type="EMBL" id="QQXL01000001">
    <property type="protein sequence ID" value="RKW71799.1"/>
    <property type="molecule type" value="Genomic_DNA"/>
</dbReference>
<gene>
    <name evidence="1" type="ORF">DWQ67_02925</name>
</gene>
<keyword evidence="2" id="KW-1185">Reference proteome</keyword>
<sequence length="75" mass="7812">MAAVPMLFPAEFRIVSVPLEFFLAVAFFNLYKKYSCDPFLSRTADTATEGRAAAAATSAFGAMTGAADAGASATH</sequence>
<evidence type="ECO:0000313" key="1">
    <source>
        <dbReference type="EMBL" id="RKW71799.1"/>
    </source>
</evidence>
<accession>A0A496PMV0</accession>
<comment type="caution">
    <text evidence="1">The sequence shown here is derived from an EMBL/GenBank/DDBJ whole genome shotgun (WGS) entry which is preliminary data.</text>
</comment>
<dbReference type="AlphaFoldDB" id="A0A496PMV0"/>
<evidence type="ECO:0000313" key="2">
    <source>
        <dbReference type="Proteomes" id="UP000273119"/>
    </source>
</evidence>
<reference evidence="1 2" key="1">
    <citation type="submission" date="2018-07" db="EMBL/GenBank/DDBJ databases">
        <title>Arthrobacter sp. nov., isolated from raw cow's milk with high bacterial count.</title>
        <authorList>
            <person name="Hahne J."/>
            <person name="Isele D."/>
            <person name="Lipski A."/>
        </authorList>
    </citation>
    <scope>NUCLEOTIDE SEQUENCE [LARGE SCALE GENOMIC DNA]</scope>
    <source>
        <strain evidence="1 2">JZ R-183</strain>
    </source>
</reference>
<organism evidence="1 2">
    <name type="scientific">Galactobacter caseinivorans</name>
    <dbReference type="NCBI Taxonomy" id="2676123"/>
    <lineage>
        <taxon>Bacteria</taxon>
        <taxon>Bacillati</taxon>
        <taxon>Actinomycetota</taxon>
        <taxon>Actinomycetes</taxon>
        <taxon>Micrococcales</taxon>
        <taxon>Micrococcaceae</taxon>
        <taxon>Galactobacter</taxon>
    </lineage>
</organism>
<name>A0A496PMV0_9MICC</name>
<dbReference type="Proteomes" id="UP000273119">
    <property type="component" value="Unassembled WGS sequence"/>
</dbReference>